<protein>
    <submittedName>
        <fullName evidence="6">DHH phosphoesterase</fullName>
    </submittedName>
</protein>
<dbReference type="InterPro" id="IPR038763">
    <property type="entry name" value="DHH_sf"/>
</dbReference>
<dbReference type="GO" id="GO:0005737">
    <property type="term" value="C:cytoplasm"/>
    <property type="evidence" value="ECO:0007669"/>
    <property type="project" value="InterPro"/>
</dbReference>
<evidence type="ECO:0000256" key="4">
    <source>
        <dbReference type="ARBA" id="ARBA00023211"/>
    </source>
</evidence>
<feature type="domain" description="DHHA2" evidence="5">
    <location>
        <begin position="246"/>
        <end position="414"/>
    </location>
</feature>
<gene>
    <name evidence="6" type="ORF">BXZ70DRAFT_890582</name>
</gene>
<evidence type="ECO:0000259" key="5">
    <source>
        <dbReference type="SMART" id="SM01131"/>
    </source>
</evidence>
<dbReference type="SUPFAM" id="SSF64182">
    <property type="entry name" value="DHH phosphoesterases"/>
    <property type="match status" value="1"/>
</dbReference>
<proteinExistence type="predicted"/>
<evidence type="ECO:0000256" key="2">
    <source>
        <dbReference type="ARBA" id="ARBA00022723"/>
    </source>
</evidence>
<keyword evidence="4" id="KW-0464">Manganese</keyword>
<dbReference type="InterPro" id="IPR001667">
    <property type="entry name" value="DDH_dom"/>
</dbReference>
<name>A0A8K0XRT8_9AGAR</name>
<dbReference type="EMBL" id="JAEVFJ010000010">
    <property type="protein sequence ID" value="KAH8102210.1"/>
    <property type="molecule type" value="Genomic_DNA"/>
</dbReference>
<dbReference type="Gene3D" id="3.10.310.20">
    <property type="entry name" value="DHHA2 domain"/>
    <property type="match status" value="1"/>
</dbReference>
<dbReference type="InterPro" id="IPR038222">
    <property type="entry name" value="DHHA2_dom_sf"/>
</dbReference>
<accession>A0A8K0XRT8</accession>
<evidence type="ECO:0000313" key="7">
    <source>
        <dbReference type="Proteomes" id="UP000813824"/>
    </source>
</evidence>
<dbReference type="PANTHER" id="PTHR12112">
    <property type="entry name" value="BNIP - RELATED"/>
    <property type="match status" value="1"/>
</dbReference>
<keyword evidence="3" id="KW-0378">Hydrolase</keyword>
<evidence type="ECO:0000256" key="1">
    <source>
        <dbReference type="ARBA" id="ARBA00001936"/>
    </source>
</evidence>
<dbReference type="PANTHER" id="PTHR12112:SF39">
    <property type="entry name" value="EG:152A3.5 PROTEIN (FBGN0003116_PN PROTEIN)"/>
    <property type="match status" value="1"/>
</dbReference>
<dbReference type="GO" id="GO:0004309">
    <property type="term" value="F:exopolyphosphatase activity"/>
    <property type="evidence" value="ECO:0007669"/>
    <property type="project" value="TreeGrafter"/>
</dbReference>
<dbReference type="OrthoDB" id="374045at2759"/>
<dbReference type="Pfam" id="PF01368">
    <property type="entry name" value="DHH"/>
    <property type="match status" value="1"/>
</dbReference>
<dbReference type="GO" id="GO:0046872">
    <property type="term" value="F:metal ion binding"/>
    <property type="evidence" value="ECO:0007669"/>
    <property type="project" value="UniProtKB-KW"/>
</dbReference>
<keyword evidence="2" id="KW-0479">Metal-binding</keyword>
<evidence type="ECO:0000313" key="6">
    <source>
        <dbReference type="EMBL" id="KAH8102210.1"/>
    </source>
</evidence>
<reference evidence="6" key="1">
    <citation type="journal article" date="2021" name="New Phytol.">
        <title>Evolutionary innovations through gain and loss of genes in the ectomycorrhizal Boletales.</title>
        <authorList>
            <person name="Wu G."/>
            <person name="Miyauchi S."/>
            <person name="Morin E."/>
            <person name="Kuo A."/>
            <person name="Drula E."/>
            <person name="Varga T."/>
            <person name="Kohler A."/>
            <person name="Feng B."/>
            <person name="Cao Y."/>
            <person name="Lipzen A."/>
            <person name="Daum C."/>
            <person name="Hundley H."/>
            <person name="Pangilinan J."/>
            <person name="Johnson J."/>
            <person name="Barry K."/>
            <person name="LaButti K."/>
            <person name="Ng V."/>
            <person name="Ahrendt S."/>
            <person name="Min B."/>
            <person name="Choi I.G."/>
            <person name="Park H."/>
            <person name="Plett J.M."/>
            <person name="Magnuson J."/>
            <person name="Spatafora J.W."/>
            <person name="Nagy L.G."/>
            <person name="Henrissat B."/>
            <person name="Grigoriev I.V."/>
            <person name="Yang Z.L."/>
            <person name="Xu J."/>
            <person name="Martin F.M."/>
        </authorList>
    </citation>
    <scope>NUCLEOTIDE SEQUENCE</scope>
    <source>
        <strain evidence="6">KKN 215</strain>
    </source>
</reference>
<dbReference type="SMART" id="SM01131">
    <property type="entry name" value="DHHA2"/>
    <property type="match status" value="1"/>
</dbReference>
<evidence type="ECO:0000256" key="3">
    <source>
        <dbReference type="ARBA" id="ARBA00022801"/>
    </source>
</evidence>
<organism evidence="6 7">
    <name type="scientific">Cristinia sonorae</name>
    <dbReference type="NCBI Taxonomy" id="1940300"/>
    <lineage>
        <taxon>Eukaryota</taxon>
        <taxon>Fungi</taxon>
        <taxon>Dikarya</taxon>
        <taxon>Basidiomycota</taxon>
        <taxon>Agaricomycotina</taxon>
        <taxon>Agaricomycetes</taxon>
        <taxon>Agaricomycetidae</taxon>
        <taxon>Agaricales</taxon>
        <taxon>Pleurotineae</taxon>
        <taxon>Stephanosporaceae</taxon>
        <taxon>Cristinia</taxon>
    </lineage>
</organism>
<keyword evidence="7" id="KW-1185">Reference proteome</keyword>
<sequence>MASKAPSSTLAEFMKEQKTKYLEAVKAGKGREWTVVMGNEAGDLDSLSSAIAYSWYATTVQQSATVALFRALRSDLHLRAENLHALELAGLDPSDPPVLCIDDIPSPSTPFPSNRFALVDHNHLHSDFTRDNSDPRVIAVVDHHADEGLYKDTADPRIVTVPTGSASSLVALLLEQNCPGRVPAELATLLLCSVLIDCNGLKVGGKAEEQDRAAAAFLAARSLLPSDASSLSPTDLHEDPAIRDLASVLSDKKASISHLDTRDLLRRDYKEYSMTPSWTKHQVVLVGLASVPLGLKELIARDAKFWSSAQQWMVDQNLSVLGILTSFHAAKELNKKGKPKHKRQQLFFVREGVPGLAEKLFTGLEGSAELKLKDKSAILPKGEEALVGVGVRAWKQGNVDATRKVTAPLVKKIIEVS</sequence>
<dbReference type="Pfam" id="PF02833">
    <property type="entry name" value="DHHA2"/>
    <property type="match status" value="1"/>
</dbReference>
<dbReference type="Gene3D" id="3.90.1640.10">
    <property type="entry name" value="inorganic pyrophosphatase (n-terminal core)"/>
    <property type="match status" value="1"/>
</dbReference>
<dbReference type="AlphaFoldDB" id="A0A8K0XRT8"/>
<dbReference type="Proteomes" id="UP000813824">
    <property type="component" value="Unassembled WGS sequence"/>
</dbReference>
<comment type="caution">
    <text evidence="6">The sequence shown here is derived from an EMBL/GenBank/DDBJ whole genome shotgun (WGS) entry which is preliminary data.</text>
</comment>
<dbReference type="InterPro" id="IPR004097">
    <property type="entry name" value="DHHA2"/>
</dbReference>
<comment type="cofactor">
    <cofactor evidence="1">
        <name>Mn(2+)</name>
        <dbReference type="ChEBI" id="CHEBI:29035"/>
    </cofactor>
</comment>